<dbReference type="InterPro" id="IPR009009">
    <property type="entry name" value="RlpA-like_DPBB"/>
</dbReference>
<dbReference type="GO" id="GO:0071555">
    <property type="term" value="P:cell wall organization"/>
    <property type="evidence" value="ECO:0007669"/>
    <property type="project" value="UniProtKB-KW"/>
</dbReference>
<name>A0A7W6CY20_9HYPH</name>
<evidence type="ECO:0000259" key="6">
    <source>
        <dbReference type="Pfam" id="PF03330"/>
    </source>
</evidence>
<evidence type="ECO:0000313" key="7">
    <source>
        <dbReference type="EMBL" id="MBB3972352.1"/>
    </source>
</evidence>
<evidence type="ECO:0000256" key="2">
    <source>
        <dbReference type="ARBA" id="ARBA00023316"/>
    </source>
</evidence>
<proteinExistence type="inferred from homology"/>
<comment type="caution">
    <text evidence="7">The sequence shown here is derived from an EMBL/GenBank/DDBJ whole genome shotgun (WGS) entry which is preliminary data.</text>
</comment>
<dbReference type="NCBIfam" id="TIGR00413">
    <property type="entry name" value="rlpA"/>
    <property type="match status" value="1"/>
</dbReference>
<dbReference type="PANTHER" id="PTHR34183:SF1">
    <property type="entry name" value="ENDOLYTIC PEPTIDOGLYCAN TRANSGLYCOSYLASE RLPA"/>
    <property type="match status" value="1"/>
</dbReference>
<feature type="region of interest" description="Disordered" evidence="5">
    <location>
        <begin position="235"/>
        <end position="264"/>
    </location>
</feature>
<dbReference type="EC" id="4.2.2.-" evidence="3"/>
<dbReference type="RefSeq" id="WP_343066198.1">
    <property type="nucleotide sequence ID" value="NZ_JACIDR010000001.1"/>
</dbReference>
<reference evidence="7 8" key="1">
    <citation type="submission" date="2020-08" db="EMBL/GenBank/DDBJ databases">
        <title>Genomic Encyclopedia of Type Strains, Phase IV (KMG-IV): sequencing the most valuable type-strain genomes for metagenomic binning, comparative biology and taxonomic classification.</title>
        <authorList>
            <person name="Goeker M."/>
        </authorList>
    </citation>
    <scope>NUCLEOTIDE SEQUENCE [LARGE SCALE GENOMIC DNA]</scope>
    <source>
        <strain evidence="7 8">DSM 25481</strain>
    </source>
</reference>
<evidence type="ECO:0000256" key="4">
    <source>
        <dbReference type="RuleBase" id="RU003495"/>
    </source>
</evidence>
<sequence>MAEKATTPRKRTQVGLASWYGAAFQGRRTANGETFDLKGFTAAHPNLPLPSYVRVTNVKNGRSIVVRVNDRGPYHKGRMIDVSRRAADVLGFRGDGVGNVKLDYIGLAPLSGRDDEKLLATYQEFGRPGAPEGVQMASLKPVKDTELASEVSVSPETLVASAAPAAAPVEPPAATAYAAAESAPSAESALAAVAASEPVAAPAVPVALAQAQPKQPADTPTPLASVKRVVQPAEPVLASSAPDLTKTASEPTGAPQPATGGQVASRIADSFDSFGSAAFASAGDPHQLGLASAYSSFR</sequence>
<keyword evidence="1 3" id="KW-0456">Lyase</keyword>
<gene>
    <name evidence="3" type="primary">rlpA</name>
    <name evidence="7" type="ORF">GGR24_000985</name>
</gene>
<dbReference type="InterPro" id="IPR036908">
    <property type="entry name" value="RlpA-like_sf"/>
</dbReference>
<dbReference type="GO" id="GO:0000270">
    <property type="term" value="P:peptidoglycan metabolic process"/>
    <property type="evidence" value="ECO:0007669"/>
    <property type="project" value="UniProtKB-UniRule"/>
</dbReference>
<accession>A0A7W6CY20</accession>
<evidence type="ECO:0000256" key="1">
    <source>
        <dbReference type="ARBA" id="ARBA00023239"/>
    </source>
</evidence>
<dbReference type="InterPro" id="IPR012997">
    <property type="entry name" value="RplA"/>
</dbReference>
<dbReference type="SUPFAM" id="SSF50685">
    <property type="entry name" value="Barwin-like endoglucanases"/>
    <property type="match status" value="1"/>
</dbReference>
<keyword evidence="2 3" id="KW-0961">Cell wall biogenesis/degradation</keyword>
<comment type="similarity">
    <text evidence="3 4">Belongs to the RlpA family.</text>
</comment>
<dbReference type="Pfam" id="PF03330">
    <property type="entry name" value="DPBB_1"/>
    <property type="match status" value="1"/>
</dbReference>
<keyword evidence="8" id="KW-1185">Reference proteome</keyword>
<dbReference type="InterPro" id="IPR034718">
    <property type="entry name" value="RlpA"/>
</dbReference>
<feature type="domain" description="RlpA-like protein double-psi beta-barrel" evidence="6">
    <location>
        <begin position="13"/>
        <end position="101"/>
    </location>
</feature>
<comment type="function">
    <text evidence="3">Lytic transglycosylase with a strong preference for naked glycan strands that lack stem peptides.</text>
</comment>
<dbReference type="GO" id="GO:0008932">
    <property type="term" value="F:lytic endotransglycosylase activity"/>
    <property type="evidence" value="ECO:0007669"/>
    <property type="project" value="UniProtKB-UniRule"/>
</dbReference>
<dbReference type="AlphaFoldDB" id="A0A7W6CY20"/>
<protein>
    <recommendedName>
        <fullName evidence="3">Endolytic peptidoglycan transglycosylase RlpA</fullName>
        <ecNumber evidence="3">4.2.2.-</ecNumber>
    </recommendedName>
</protein>
<dbReference type="Proteomes" id="UP000528964">
    <property type="component" value="Unassembled WGS sequence"/>
</dbReference>
<dbReference type="CDD" id="cd22268">
    <property type="entry name" value="DPBB_RlpA-like"/>
    <property type="match status" value="1"/>
</dbReference>
<evidence type="ECO:0000313" key="8">
    <source>
        <dbReference type="Proteomes" id="UP000528964"/>
    </source>
</evidence>
<dbReference type="EMBL" id="JACIDR010000001">
    <property type="protein sequence ID" value="MBB3972352.1"/>
    <property type="molecule type" value="Genomic_DNA"/>
</dbReference>
<organism evidence="7 8">
    <name type="scientific">Hansschlegelia beijingensis</name>
    <dbReference type="NCBI Taxonomy" id="1133344"/>
    <lineage>
        <taxon>Bacteria</taxon>
        <taxon>Pseudomonadati</taxon>
        <taxon>Pseudomonadota</taxon>
        <taxon>Alphaproteobacteria</taxon>
        <taxon>Hyphomicrobiales</taxon>
        <taxon>Methylopilaceae</taxon>
        <taxon>Hansschlegelia</taxon>
    </lineage>
</organism>
<evidence type="ECO:0000256" key="5">
    <source>
        <dbReference type="SAM" id="MobiDB-lite"/>
    </source>
</evidence>
<dbReference type="Gene3D" id="2.40.40.10">
    <property type="entry name" value="RlpA-like domain"/>
    <property type="match status" value="1"/>
</dbReference>
<evidence type="ECO:0000256" key="3">
    <source>
        <dbReference type="HAMAP-Rule" id="MF_02071"/>
    </source>
</evidence>
<keyword evidence="7" id="KW-0449">Lipoprotein</keyword>
<dbReference type="PANTHER" id="PTHR34183">
    <property type="entry name" value="ENDOLYTIC PEPTIDOGLYCAN TRANSGLYCOSYLASE RLPA"/>
    <property type="match status" value="1"/>
</dbReference>
<dbReference type="HAMAP" id="MF_02071">
    <property type="entry name" value="RlpA"/>
    <property type="match status" value="1"/>
</dbReference>